<evidence type="ECO:0000313" key="1">
    <source>
        <dbReference type="EMBL" id="GAJ17220.1"/>
    </source>
</evidence>
<proteinExistence type="predicted"/>
<name>X1VYD9_9ZZZZ</name>
<sequence>MEIHKKRIKKEDGRYLIYYTFSEEKKESKDVRVKGFSDIIPSWSEVNRTTSQIPRALPCLKNLESEPIVSDDSFC</sequence>
<accession>X1VYD9</accession>
<feature type="non-terminal residue" evidence="1">
    <location>
        <position position="75"/>
    </location>
</feature>
<protein>
    <submittedName>
        <fullName evidence="1">Uncharacterized protein</fullName>
    </submittedName>
</protein>
<reference evidence="1" key="1">
    <citation type="journal article" date="2014" name="Front. Microbiol.">
        <title>High frequency of phylogenetically diverse reductive dehalogenase-homologous genes in deep subseafloor sedimentary metagenomes.</title>
        <authorList>
            <person name="Kawai M."/>
            <person name="Futagami T."/>
            <person name="Toyoda A."/>
            <person name="Takaki Y."/>
            <person name="Nishi S."/>
            <person name="Hori S."/>
            <person name="Arai W."/>
            <person name="Tsubouchi T."/>
            <person name="Morono Y."/>
            <person name="Uchiyama I."/>
            <person name="Ito T."/>
            <person name="Fujiyama A."/>
            <person name="Inagaki F."/>
            <person name="Takami H."/>
        </authorList>
    </citation>
    <scope>NUCLEOTIDE SEQUENCE</scope>
    <source>
        <strain evidence="1">Expedition CK06-06</strain>
    </source>
</reference>
<dbReference type="EMBL" id="BARW01041645">
    <property type="protein sequence ID" value="GAJ17220.1"/>
    <property type="molecule type" value="Genomic_DNA"/>
</dbReference>
<comment type="caution">
    <text evidence="1">The sequence shown here is derived from an EMBL/GenBank/DDBJ whole genome shotgun (WGS) entry which is preliminary data.</text>
</comment>
<organism evidence="1">
    <name type="scientific">marine sediment metagenome</name>
    <dbReference type="NCBI Taxonomy" id="412755"/>
    <lineage>
        <taxon>unclassified sequences</taxon>
        <taxon>metagenomes</taxon>
        <taxon>ecological metagenomes</taxon>
    </lineage>
</organism>
<gene>
    <name evidence="1" type="ORF">S12H4_62232</name>
</gene>
<dbReference type="AlphaFoldDB" id="X1VYD9"/>